<name>V6LJ48_9EUKA</name>
<dbReference type="PIRSF" id="PIRSF005992">
    <property type="entry name" value="Clathrin_mu"/>
    <property type="match status" value="1"/>
</dbReference>
<dbReference type="InterPro" id="IPR001392">
    <property type="entry name" value="Clathrin_mu"/>
</dbReference>
<evidence type="ECO:0000256" key="5">
    <source>
        <dbReference type="PIRNR" id="PIRNR005992"/>
    </source>
</evidence>
<dbReference type="GO" id="GO:0012505">
    <property type="term" value="C:endomembrane system"/>
    <property type="evidence" value="ECO:0007669"/>
    <property type="project" value="UniProtKB-SubCell"/>
</dbReference>
<organism evidence="7">
    <name type="scientific">Spironucleus salmonicida</name>
    <dbReference type="NCBI Taxonomy" id="348837"/>
    <lineage>
        <taxon>Eukaryota</taxon>
        <taxon>Metamonada</taxon>
        <taxon>Diplomonadida</taxon>
        <taxon>Hexamitidae</taxon>
        <taxon>Hexamitinae</taxon>
        <taxon>Spironucleus</taxon>
    </lineage>
</organism>
<proteinExistence type="inferred from homology"/>
<comment type="subcellular location">
    <subcellularLocation>
        <location evidence="1">Endomembrane system</location>
    </subcellularLocation>
</comment>
<evidence type="ECO:0000313" key="8">
    <source>
        <dbReference type="EMBL" id="KAH0572605.1"/>
    </source>
</evidence>
<dbReference type="EMBL" id="KI546115">
    <property type="protein sequence ID" value="EST44597.1"/>
    <property type="molecule type" value="Genomic_DNA"/>
</dbReference>
<keyword evidence="3 5" id="KW-0653">Protein transport</keyword>
<reference evidence="7 8" key="1">
    <citation type="journal article" date="2014" name="PLoS Genet.">
        <title>The Genome of Spironucleus salmonicida Highlights a Fish Pathogen Adapted to Fluctuating Environments.</title>
        <authorList>
            <person name="Xu F."/>
            <person name="Jerlstrom-Hultqvist J."/>
            <person name="Einarsson E."/>
            <person name="Astvaldsson A."/>
            <person name="Svard S.G."/>
            <person name="Andersson J.O."/>
        </authorList>
    </citation>
    <scope>NUCLEOTIDE SEQUENCE</scope>
    <source>
        <strain evidence="8">ATCC 50377</strain>
    </source>
</reference>
<dbReference type="PANTHER" id="PTHR10529">
    <property type="entry name" value="AP COMPLEX SUBUNIT MU"/>
    <property type="match status" value="1"/>
</dbReference>
<dbReference type="GO" id="GO:0030131">
    <property type="term" value="C:clathrin adaptor complex"/>
    <property type="evidence" value="ECO:0007669"/>
    <property type="project" value="UniProtKB-UniRule"/>
</dbReference>
<dbReference type="OrthoDB" id="10259133at2759"/>
<evidence type="ECO:0000256" key="2">
    <source>
        <dbReference type="ARBA" id="ARBA00022448"/>
    </source>
</evidence>
<evidence type="ECO:0000256" key="4">
    <source>
        <dbReference type="ARBA" id="ARBA00023136"/>
    </source>
</evidence>
<evidence type="ECO:0000313" key="7">
    <source>
        <dbReference type="EMBL" id="EST44597.1"/>
    </source>
</evidence>
<evidence type="ECO:0000259" key="6">
    <source>
        <dbReference type="PROSITE" id="PS51072"/>
    </source>
</evidence>
<dbReference type="InterPro" id="IPR036168">
    <property type="entry name" value="AP2_Mu_C_sf"/>
</dbReference>
<sequence length="441" mass="50191">MPINSISIYSGDGHVIIHRDYCHKTTTADFQLLRSYVLAGNVQEPVFTTGSRVYAYKKQQLFHFFASISAESDCMAAVYFLQKIWEVMISFYGGEQLTVEDITTTQIFFQEMLDEMVDNGEIVTTDPEVLKLFIQQGEPTVKKIQEQEVTIQATKQVNYRSADIKYKNNEISLELVEKLNSLYSQTGDLLHADVTGQININCQLSGMPDCQISLNDRQMQQQQNQTFGASASELSKTKQKQISPLDAVVLDDTTFHQCVRLNNFAEKRQITFTPPDGQFTLMNFRISEQIRQPLKIRPSFVAHGRSRGTANFVVFSDLLCSDVRILVPTPQNLNQCIIQNIKQGKAKLRKEGDFVEWRIGNLESGIQAELQVEFNTETVQNEDLREWKKPHILMNFEVPMYTASGVEIRVFTVNMGVSGVNDKVNKELKMKTVSGTYASKW</sequence>
<dbReference type="Pfam" id="PF00928">
    <property type="entry name" value="Adap_comp_sub"/>
    <property type="match status" value="1"/>
</dbReference>
<dbReference type="EMBL" id="AUWU02000005">
    <property type="protein sequence ID" value="KAH0572605.1"/>
    <property type="molecule type" value="Genomic_DNA"/>
</dbReference>
<dbReference type="Proteomes" id="UP000018208">
    <property type="component" value="Unassembled WGS sequence"/>
</dbReference>
<keyword evidence="4" id="KW-0472">Membrane</keyword>
<dbReference type="SUPFAM" id="SSF64356">
    <property type="entry name" value="SNARE-like"/>
    <property type="match status" value="1"/>
</dbReference>
<evidence type="ECO:0000256" key="3">
    <source>
        <dbReference type="ARBA" id="ARBA00022927"/>
    </source>
</evidence>
<protein>
    <submittedName>
        <fullName evidence="7">Adaptor complexes medium subunit family protein</fullName>
    </submittedName>
</protein>
<dbReference type="AlphaFoldDB" id="V6LJ48"/>
<evidence type="ECO:0000256" key="1">
    <source>
        <dbReference type="ARBA" id="ARBA00004308"/>
    </source>
</evidence>
<dbReference type="GO" id="GO:0016192">
    <property type="term" value="P:vesicle-mediated transport"/>
    <property type="evidence" value="ECO:0007669"/>
    <property type="project" value="InterPro"/>
</dbReference>
<dbReference type="Gene3D" id="3.30.450.60">
    <property type="match status" value="1"/>
</dbReference>
<gene>
    <name evidence="7" type="ORF">SS50377_15602</name>
    <name evidence="8" type="ORF">SS50377_24716</name>
</gene>
<feature type="domain" description="MHD" evidence="6">
    <location>
        <begin position="168"/>
        <end position="440"/>
    </location>
</feature>
<keyword evidence="2 5" id="KW-0813">Transport</keyword>
<dbReference type="InterPro" id="IPR011012">
    <property type="entry name" value="Longin-like_dom_sf"/>
</dbReference>
<dbReference type="SUPFAM" id="SSF49447">
    <property type="entry name" value="Second domain of Mu2 adaptin subunit (ap50) of ap2 adaptor"/>
    <property type="match status" value="1"/>
</dbReference>
<comment type="similarity">
    <text evidence="5">Belongs to the adaptor complexes medium subunit family.</text>
</comment>
<dbReference type="Gene3D" id="2.60.40.1170">
    <property type="entry name" value="Mu homology domain, subdomain B"/>
    <property type="match status" value="2"/>
</dbReference>
<dbReference type="InterPro" id="IPR028565">
    <property type="entry name" value="MHD"/>
</dbReference>
<accession>V6LJ48</accession>
<dbReference type="InterPro" id="IPR050431">
    <property type="entry name" value="Adaptor_comp_med_subunit"/>
</dbReference>
<dbReference type="VEuPathDB" id="GiardiaDB:SS50377_24716"/>
<evidence type="ECO:0000313" key="9">
    <source>
        <dbReference type="Proteomes" id="UP000018208"/>
    </source>
</evidence>
<keyword evidence="9" id="KW-1185">Reference proteome</keyword>
<dbReference type="PROSITE" id="PS51072">
    <property type="entry name" value="MHD"/>
    <property type="match status" value="1"/>
</dbReference>
<dbReference type="GO" id="GO:0006886">
    <property type="term" value="P:intracellular protein transport"/>
    <property type="evidence" value="ECO:0007669"/>
    <property type="project" value="UniProtKB-UniRule"/>
</dbReference>
<reference evidence="8" key="2">
    <citation type="submission" date="2020-12" db="EMBL/GenBank/DDBJ databases">
        <title>New Spironucleus salmonicida genome in near-complete chromosomes.</title>
        <authorList>
            <person name="Xu F."/>
            <person name="Kurt Z."/>
            <person name="Jimenez-Gonzalez A."/>
            <person name="Astvaldsson A."/>
            <person name="Andersson J.O."/>
            <person name="Svard S.G."/>
        </authorList>
    </citation>
    <scope>NUCLEOTIDE SEQUENCE</scope>
    <source>
        <strain evidence="8">ATCC 50377</strain>
    </source>
</reference>
<dbReference type="PRINTS" id="PR00314">
    <property type="entry name" value="CLATHRINADPT"/>
</dbReference>